<gene>
    <name evidence="1" type="ORF">CZ674_04510</name>
</gene>
<dbReference type="GeneID" id="303172465"/>
<organism evidence="1 2">
    <name type="scientific">Agrococcus casei LMG 22410</name>
    <dbReference type="NCBI Taxonomy" id="1255656"/>
    <lineage>
        <taxon>Bacteria</taxon>
        <taxon>Bacillati</taxon>
        <taxon>Actinomycetota</taxon>
        <taxon>Actinomycetes</taxon>
        <taxon>Micrococcales</taxon>
        <taxon>Microbacteriaceae</taxon>
        <taxon>Agrococcus</taxon>
    </lineage>
</organism>
<sequence length="83" mass="9081">MAIKDVRIKLNSTGIVRLLQSPEVARELESRGKRIAAAAGNKHDVNATVNRDRAVVFVTTKDTAARKAEAEQRRLSKAIDAGR</sequence>
<dbReference type="Proteomes" id="UP000195787">
    <property type="component" value="Unassembled WGS sequence"/>
</dbReference>
<evidence type="ECO:0000313" key="2">
    <source>
        <dbReference type="Proteomes" id="UP000195787"/>
    </source>
</evidence>
<dbReference type="OrthoDB" id="5123844at2"/>
<dbReference type="AlphaFoldDB" id="A0A1R4FGZ2"/>
<accession>A0A1R4FGZ2</accession>
<protein>
    <submittedName>
        <fullName evidence="1">Uncharacterized protein</fullName>
    </submittedName>
</protein>
<reference evidence="1 2" key="1">
    <citation type="submission" date="2017-02" db="EMBL/GenBank/DDBJ databases">
        <authorList>
            <person name="Peterson S.W."/>
        </authorList>
    </citation>
    <scope>NUCLEOTIDE SEQUENCE [LARGE SCALE GENOMIC DNA]</scope>
    <source>
        <strain evidence="1 2">LMG 22410</strain>
    </source>
</reference>
<proteinExistence type="predicted"/>
<dbReference type="EMBL" id="FUHU01000021">
    <property type="protein sequence ID" value="SJM55225.1"/>
    <property type="molecule type" value="Genomic_DNA"/>
</dbReference>
<evidence type="ECO:0000313" key="1">
    <source>
        <dbReference type="EMBL" id="SJM55225.1"/>
    </source>
</evidence>
<dbReference type="RefSeq" id="WP_086991356.1">
    <property type="nucleotide sequence ID" value="NZ_FUHU01000021.1"/>
</dbReference>
<keyword evidence="2" id="KW-1185">Reference proteome</keyword>
<name>A0A1R4FGZ2_9MICO</name>